<dbReference type="PROSITE" id="PS50088">
    <property type="entry name" value="ANK_REPEAT"/>
    <property type="match status" value="4"/>
</dbReference>
<dbReference type="Proteomes" id="UP000798808">
    <property type="component" value="Unassembled WGS sequence"/>
</dbReference>
<feature type="repeat" description="ANK" evidence="3">
    <location>
        <begin position="49"/>
        <end position="81"/>
    </location>
</feature>
<evidence type="ECO:0000313" key="5">
    <source>
        <dbReference type="Proteomes" id="UP000798808"/>
    </source>
</evidence>
<name>A0ABW9RK04_9BACT</name>
<dbReference type="PANTHER" id="PTHR24198">
    <property type="entry name" value="ANKYRIN REPEAT AND PROTEIN KINASE DOMAIN-CONTAINING PROTEIN"/>
    <property type="match status" value="1"/>
</dbReference>
<feature type="repeat" description="ANK" evidence="3">
    <location>
        <begin position="82"/>
        <end position="114"/>
    </location>
</feature>
<dbReference type="Gene3D" id="1.25.40.20">
    <property type="entry name" value="Ankyrin repeat-containing domain"/>
    <property type="match status" value="1"/>
</dbReference>
<dbReference type="SMART" id="SM00248">
    <property type="entry name" value="ANK"/>
    <property type="match status" value="5"/>
</dbReference>
<keyword evidence="5" id="KW-1185">Reference proteome</keyword>
<dbReference type="EMBL" id="SMLW01000242">
    <property type="protein sequence ID" value="MTI23585.1"/>
    <property type="molecule type" value="Genomic_DNA"/>
</dbReference>
<protein>
    <submittedName>
        <fullName evidence="4">Ankyrin repeat domain-containing protein</fullName>
    </submittedName>
</protein>
<feature type="repeat" description="ANK" evidence="3">
    <location>
        <begin position="117"/>
        <end position="149"/>
    </location>
</feature>
<evidence type="ECO:0000256" key="2">
    <source>
        <dbReference type="ARBA" id="ARBA00023043"/>
    </source>
</evidence>
<keyword evidence="2 3" id="KW-0040">ANK repeat</keyword>
<gene>
    <name evidence="4" type="ORF">E1163_01330</name>
</gene>
<sequence>MKQFIFCALMLFSTQGYSQDIFKVLKVRDYQKLEQLLMKGESSVQYNENGLTPLWMAVAENDTASVNLLLRYGADINLSCKNGMPPIMVGCIANAVESVAILLDHGADVNWRSPASSNQQPIRFASQGGSLRLVKLLLDHGADMESTPDDKATPLLAAIHAKKYDIATFYFNSGANVNVLGRDGECVIHEAIKTGNPDMVKLSLEHNAPLNYVDPKGKTTWQLAKQSGSPEIKALVKEALK</sequence>
<dbReference type="PANTHER" id="PTHR24198:SF165">
    <property type="entry name" value="ANKYRIN REPEAT-CONTAINING PROTEIN-RELATED"/>
    <property type="match status" value="1"/>
</dbReference>
<organism evidence="4 5">
    <name type="scientific">Fulvivirga kasyanovii</name>
    <dbReference type="NCBI Taxonomy" id="396812"/>
    <lineage>
        <taxon>Bacteria</taxon>
        <taxon>Pseudomonadati</taxon>
        <taxon>Bacteroidota</taxon>
        <taxon>Cytophagia</taxon>
        <taxon>Cytophagales</taxon>
        <taxon>Fulvivirgaceae</taxon>
        <taxon>Fulvivirga</taxon>
    </lineage>
</organism>
<comment type="caution">
    <text evidence="4">The sequence shown here is derived from an EMBL/GenBank/DDBJ whole genome shotgun (WGS) entry which is preliminary data.</text>
</comment>
<dbReference type="InterPro" id="IPR036770">
    <property type="entry name" value="Ankyrin_rpt-contain_sf"/>
</dbReference>
<dbReference type="SUPFAM" id="SSF48403">
    <property type="entry name" value="Ankyrin repeat"/>
    <property type="match status" value="1"/>
</dbReference>
<evidence type="ECO:0000256" key="3">
    <source>
        <dbReference type="PROSITE-ProRule" id="PRU00023"/>
    </source>
</evidence>
<evidence type="ECO:0000256" key="1">
    <source>
        <dbReference type="ARBA" id="ARBA00022737"/>
    </source>
</evidence>
<dbReference type="RefSeq" id="WP_155168727.1">
    <property type="nucleotide sequence ID" value="NZ_BAAAFL010000005.1"/>
</dbReference>
<dbReference type="PROSITE" id="PS50297">
    <property type="entry name" value="ANK_REP_REGION"/>
    <property type="match status" value="2"/>
</dbReference>
<evidence type="ECO:0000313" key="4">
    <source>
        <dbReference type="EMBL" id="MTI23585.1"/>
    </source>
</evidence>
<accession>A0ABW9RK04</accession>
<dbReference type="InterPro" id="IPR002110">
    <property type="entry name" value="Ankyrin_rpt"/>
</dbReference>
<dbReference type="Pfam" id="PF12796">
    <property type="entry name" value="Ank_2"/>
    <property type="match status" value="2"/>
</dbReference>
<feature type="repeat" description="ANK" evidence="3">
    <location>
        <begin position="183"/>
        <end position="215"/>
    </location>
</feature>
<keyword evidence="1" id="KW-0677">Repeat</keyword>
<reference evidence="4 5" key="1">
    <citation type="submission" date="2019-02" db="EMBL/GenBank/DDBJ databases">
        <authorList>
            <person name="Goldberg S.R."/>
            <person name="Haltli B.A."/>
            <person name="Correa H."/>
            <person name="Russell K.G."/>
        </authorList>
    </citation>
    <scope>NUCLEOTIDE SEQUENCE [LARGE SCALE GENOMIC DNA]</scope>
    <source>
        <strain evidence="4 5">JCM 16186</strain>
    </source>
</reference>
<proteinExistence type="predicted"/>